<gene>
    <name evidence="2" type="ORF">THTE_4030</name>
</gene>
<dbReference type="InterPro" id="IPR021857">
    <property type="entry name" value="DUF3467"/>
</dbReference>
<evidence type="ECO:0008006" key="4">
    <source>
        <dbReference type="Google" id="ProtNLM"/>
    </source>
</evidence>
<dbReference type="Proteomes" id="UP000215086">
    <property type="component" value="Chromosome"/>
</dbReference>
<evidence type="ECO:0000313" key="3">
    <source>
        <dbReference type="Proteomes" id="UP000215086"/>
    </source>
</evidence>
<dbReference type="OrthoDB" id="277953at2"/>
<name>A0A286RL07_9BACT</name>
<accession>A0A286RL07</accession>
<protein>
    <recommendedName>
        <fullName evidence="4">DUF3467 domain-containing protein</fullName>
    </recommendedName>
</protein>
<keyword evidence="3" id="KW-1185">Reference proteome</keyword>
<dbReference type="KEGG" id="ttf:THTE_4030"/>
<organism evidence="2 3">
    <name type="scientific">Thermogutta terrifontis</name>
    <dbReference type="NCBI Taxonomy" id="1331910"/>
    <lineage>
        <taxon>Bacteria</taxon>
        <taxon>Pseudomonadati</taxon>
        <taxon>Planctomycetota</taxon>
        <taxon>Planctomycetia</taxon>
        <taxon>Pirellulales</taxon>
        <taxon>Thermoguttaceae</taxon>
        <taxon>Thermogutta</taxon>
    </lineage>
</organism>
<dbReference type="RefSeq" id="WP_095416373.1">
    <property type="nucleotide sequence ID" value="NZ_CP018477.1"/>
</dbReference>
<feature type="region of interest" description="Disordered" evidence="1">
    <location>
        <begin position="1"/>
        <end position="41"/>
    </location>
</feature>
<dbReference type="AlphaFoldDB" id="A0A286RL07"/>
<feature type="compositionally biased region" description="Low complexity" evidence="1">
    <location>
        <begin position="29"/>
        <end position="39"/>
    </location>
</feature>
<evidence type="ECO:0000313" key="2">
    <source>
        <dbReference type="EMBL" id="ASV76631.1"/>
    </source>
</evidence>
<dbReference type="EMBL" id="CP018477">
    <property type="protein sequence ID" value="ASV76631.1"/>
    <property type="molecule type" value="Genomic_DNA"/>
</dbReference>
<reference evidence="2 3" key="1">
    <citation type="journal article" name="Front. Microbiol.">
        <title>Sugar Metabolism of the First Thermophilic Planctomycete Thermogutta terrifontis: Comparative Genomic and Transcriptomic Approaches.</title>
        <authorList>
            <person name="Elcheninov A.G."/>
            <person name="Menzel P."/>
            <person name="Gudbergsdottir S.R."/>
            <person name="Slesarev A.I."/>
            <person name="Kadnikov V.V."/>
            <person name="Krogh A."/>
            <person name="Bonch-Osmolovskaya E.A."/>
            <person name="Peng X."/>
            <person name="Kublanov I.V."/>
        </authorList>
    </citation>
    <scope>NUCLEOTIDE SEQUENCE [LARGE SCALE GENOMIC DNA]</scope>
    <source>
        <strain evidence="2 3">R1</strain>
    </source>
</reference>
<evidence type="ECO:0000256" key="1">
    <source>
        <dbReference type="SAM" id="MobiDB-lite"/>
    </source>
</evidence>
<proteinExistence type="predicted"/>
<dbReference type="Pfam" id="PF11950">
    <property type="entry name" value="DUF3467"/>
    <property type="match status" value="1"/>
</dbReference>
<sequence length="139" mass="15332">MSDFDLPQPPETGATDPENKASQTAVESQQPQPQQAAPPRVTLQIDDSKVTASYANFCRVTGTPEEVIIDFGLNPQPIGIPSQPIVVSQRIVMNFYTAKRMLHALQLTIQRHEATFGVLETDIQKRVRAMPAVAPRPNQ</sequence>